<comment type="subcellular location">
    <subcellularLocation>
        <location evidence="1 8">Cell membrane</location>
        <topology evidence="1 8">Multi-pass membrane protein</topology>
    </subcellularLocation>
</comment>
<dbReference type="HAMAP" id="MF_00454">
    <property type="entry name" value="FluC"/>
    <property type="match status" value="1"/>
</dbReference>
<feature type="transmembrane region" description="Helical" evidence="8">
    <location>
        <begin position="66"/>
        <end position="88"/>
    </location>
</feature>
<dbReference type="PANTHER" id="PTHR28259:SF1">
    <property type="entry name" value="FLUORIDE EXPORT PROTEIN 1-RELATED"/>
    <property type="match status" value="1"/>
</dbReference>
<comment type="caution">
    <text evidence="9">The sequence shown here is derived from an EMBL/GenBank/DDBJ whole genome shotgun (WGS) entry which is preliminary data.</text>
</comment>
<dbReference type="GO" id="GO:0005886">
    <property type="term" value="C:plasma membrane"/>
    <property type="evidence" value="ECO:0007669"/>
    <property type="project" value="UniProtKB-SubCell"/>
</dbReference>
<evidence type="ECO:0000313" key="10">
    <source>
        <dbReference type="Proteomes" id="UP001596408"/>
    </source>
</evidence>
<proteinExistence type="inferred from homology"/>
<dbReference type="GO" id="GO:0140114">
    <property type="term" value="P:cellular detoxification of fluoride"/>
    <property type="evidence" value="ECO:0007669"/>
    <property type="project" value="UniProtKB-UniRule"/>
</dbReference>
<dbReference type="InterPro" id="IPR003691">
    <property type="entry name" value="FluC"/>
</dbReference>
<gene>
    <name evidence="8" type="primary">fluC</name>
    <name evidence="8" type="synonym">crcB</name>
    <name evidence="9" type="ORF">ACFQEV_17575</name>
</gene>
<comment type="catalytic activity">
    <reaction evidence="7">
        <text>fluoride(in) = fluoride(out)</text>
        <dbReference type="Rhea" id="RHEA:76159"/>
        <dbReference type="ChEBI" id="CHEBI:17051"/>
    </reaction>
    <physiologicalReaction direction="left-to-right" evidence="7">
        <dbReference type="Rhea" id="RHEA:76160"/>
    </physiologicalReaction>
</comment>
<comment type="function">
    <text evidence="8">Fluoride-specific ion channel. Important for reducing fluoride concentration in the cell, thus reducing its toxicity.</text>
</comment>
<evidence type="ECO:0000256" key="3">
    <source>
        <dbReference type="ARBA" id="ARBA00022692"/>
    </source>
</evidence>
<protein>
    <recommendedName>
        <fullName evidence="8">Fluoride-specific ion channel FluC</fullName>
    </recommendedName>
</protein>
<dbReference type="GO" id="GO:0046872">
    <property type="term" value="F:metal ion binding"/>
    <property type="evidence" value="ECO:0007669"/>
    <property type="project" value="UniProtKB-KW"/>
</dbReference>
<keyword evidence="3 8" id="KW-0812">Transmembrane</keyword>
<evidence type="ECO:0000256" key="5">
    <source>
        <dbReference type="ARBA" id="ARBA00023136"/>
    </source>
</evidence>
<keyword evidence="2 8" id="KW-1003">Cell membrane</keyword>
<evidence type="ECO:0000256" key="2">
    <source>
        <dbReference type="ARBA" id="ARBA00022475"/>
    </source>
</evidence>
<keyword evidence="8" id="KW-0813">Transport</keyword>
<dbReference type="GO" id="GO:0062054">
    <property type="term" value="F:fluoride channel activity"/>
    <property type="evidence" value="ECO:0007669"/>
    <property type="project" value="UniProtKB-UniRule"/>
</dbReference>
<evidence type="ECO:0000313" key="9">
    <source>
        <dbReference type="EMBL" id="MFC6826787.1"/>
    </source>
</evidence>
<dbReference type="PANTHER" id="PTHR28259">
    <property type="entry name" value="FLUORIDE EXPORT PROTEIN 1-RELATED"/>
    <property type="match status" value="1"/>
</dbReference>
<feature type="transmembrane region" description="Helical" evidence="8">
    <location>
        <begin position="43"/>
        <end position="60"/>
    </location>
</feature>
<keyword evidence="8" id="KW-0479">Metal-binding</keyword>
<keyword evidence="10" id="KW-1185">Reference proteome</keyword>
<evidence type="ECO:0000256" key="4">
    <source>
        <dbReference type="ARBA" id="ARBA00022989"/>
    </source>
</evidence>
<evidence type="ECO:0000256" key="6">
    <source>
        <dbReference type="ARBA" id="ARBA00035120"/>
    </source>
</evidence>
<dbReference type="Proteomes" id="UP001596408">
    <property type="component" value="Unassembled WGS sequence"/>
</dbReference>
<organism evidence="9 10">
    <name type="scientific">Halopelagius fulvigenes</name>
    <dbReference type="NCBI Taxonomy" id="1198324"/>
    <lineage>
        <taxon>Archaea</taxon>
        <taxon>Methanobacteriati</taxon>
        <taxon>Methanobacteriota</taxon>
        <taxon>Stenosarchaea group</taxon>
        <taxon>Halobacteria</taxon>
        <taxon>Halobacteriales</taxon>
        <taxon>Haloferacaceae</taxon>
    </lineage>
</organism>
<feature type="transmembrane region" description="Helical" evidence="8">
    <location>
        <begin position="100"/>
        <end position="123"/>
    </location>
</feature>
<comment type="activity regulation">
    <text evidence="8">Na(+) is not transported, but it plays an essential structural role and its presence is essential for fluoride channel function.</text>
</comment>
<evidence type="ECO:0000256" key="1">
    <source>
        <dbReference type="ARBA" id="ARBA00004651"/>
    </source>
</evidence>
<sequence length="124" mass="11657">MNGAVTAAGHLPPAVLVGLGGSAGALARYGVDTAFGGGRRATLAVNVAGSVALGAVVAASPPAAVATALGTGFCGAFTTFSSFAVAVAEDTRDGRPDDAVRYAAVTLGTALVGVAVGTALIGAV</sequence>
<keyword evidence="5 8" id="KW-0472">Membrane</keyword>
<evidence type="ECO:0000256" key="8">
    <source>
        <dbReference type="HAMAP-Rule" id="MF_00454"/>
    </source>
</evidence>
<reference evidence="9 10" key="1">
    <citation type="journal article" date="2019" name="Int. J. Syst. Evol. Microbiol.">
        <title>The Global Catalogue of Microorganisms (GCM) 10K type strain sequencing project: providing services to taxonomists for standard genome sequencing and annotation.</title>
        <authorList>
            <consortium name="The Broad Institute Genomics Platform"/>
            <consortium name="The Broad Institute Genome Sequencing Center for Infectious Disease"/>
            <person name="Wu L."/>
            <person name="Ma J."/>
        </authorList>
    </citation>
    <scope>NUCLEOTIDE SEQUENCE [LARGE SCALE GENOMIC DNA]</scope>
    <source>
        <strain evidence="9 10">YIM 94188</strain>
    </source>
</reference>
<dbReference type="RefSeq" id="WP_379698855.1">
    <property type="nucleotide sequence ID" value="NZ_JBHSXH010000015.1"/>
</dbReference>
<name>A0ABD5U8D1_9EURY</name>
<evidence type="ECO:0000256" key="7">
    <source>
        <dbReference type="ARBA" id="ARBA00035585"/>
    </source>
</evidence>
<keyword evidence="8" id="KW-0407">Ion channel</keyword>
<dbReference type="AlphaFoldDB" id="A0ABD5U8D1"/>
<feature type="binding site" evidence="8">
    <location>
        <position position="75"/>
    </location>
    <ligand>
        <name>Na(+)</name>
        <dbReference type="ChEBI" id="CHEBI:29101"/>
        <note>structural</note>
    </ligand>
</feature>
<keyword evidence="4 8" id="KW-1133">Transmembrane helix</keyword>
<keyword evidence="8" id="KW-0915">Sodium</keyword>
<feature type="transmembrane region" description="Helical" evidence="8">
    <location>
        <begin position="12"/>
        <end position="31"/>
    </location>
</feature>
<keyword evidence="8" id="KW-0406">Ion transport</keyword>
<feature type="binding site" evidence="8">
    <location>
        <position position="78"/>
    </location>
    <ligand>
        <name>Na(+)</name>
        <dbReference type="ChEBI" id="CHEBI:29101"/>
        <note>structural</note>
    </ligand>
</feature>
<dbReference type="EMBL" id="JBHSXH010000015">
    <property type="protein sequence ID" value="MFC6826787.1"/>
    <property type="molecule type" value="Genomic_DNA"/>
</dbReference>
<accession>A0ABD5U8D1</accession>
<comment type="similarity">
    <text evidence="6 8">Belongs to the fluoride channel Fluc/FEX (TC 1.A.43) family.</text>
</comment>
<dbReference type="Pfam" id="PF02537">
    <property type="entry name" value="CRCB"/>
    <property type="match status" value="1"/>
</dbReference>